<dbReference type="Pfam" id="PF00145">
    <property type="entry name" value="DNA_methylase"/>
    <property type="match status" value="1"/>
</dbReference>
<name>A0A0E0USQ5_LISMM</name>
<dbReference type="InterPro" id="IPR031303">
    <property type="entry name" value="C5_meth_CS"/>
</dbReference>
<evidence type="ECO:0000256" key="2">
    <source>
        <dbReference type="ARBA" id="ARBA00022603"/>
    </source>
</evidence>
<dbReference type="EMBL" id="CP002816">
    <property type="protein sequence ID" value="AEH91349.1"/>
    <property type="molecule type" value="Genomic_DNA"/>
</dbReference>
<dbReference type="REBASE" id="37404">
    <property type="entry name" value="M.LmoM7ORF343P"/>
</dbReference>
<gene>
    <name evidence="8" type="ordered locus">LMM7_0343</name>
</gene>
<dbReference type="GO" id="GO:0044027">
    <property type="term" value="P:negative regulation of gene expression via chromosomal CpG island methylation"/>
    <property type="evidence" value="ECO:0007669"/>
    <property type="project" value="TreeGrafter"/>
</dbReference>
<dbReference type="InterPro" id="IPR050390">
    <property type="entry name" value="C5-Methyltransferase"/>
</dbReference>
<dbReference type="AlphaFoldDB" id="A0A0E0USQ5"/>
<dbReference type="PANTHER" id="PTHR10629">
    <property type="entry name" value="CYTOSINE-SPECIFIC METHYLTRANSFERASE"/>
    <property type="match status" value="1"/>
</dbReference>
<reference evidence="8 9" key="1">
    <citation type="journal article" date="2011" name="J. Bacteriol.">
        <title>Genome sequence of the nonpathogenic Listeria monocytogenes serovar 4a strain M7.</title>
        <authorList>
            <person name="Chen J."/>
            <person name="Xia Y."/>
            <person name="Cheng C."/>
            <person name="Fang C."/>
            <person name="Shan Y."/>
            <person name="Jin G."/>
            <person name="Fang W."/>
        </authorList>
    </citation>
    <scope>NUCLEOTIDE SEQUENCE [LARGE SCALE GENOMIC DNA]</scope>
    <source>
        <strain evidence="8 9">M7</strain>
    </source>
</reference>
<dbReference type="NCBIfam" id="TIGR00675">
    <property type="entry name" value="dcm"/>
    <property type="match status" value="1"/>
</dbReference>
<keyword evidence="5" id="KW-0680">Restriction system</keyword>
<dbReference type="RefSeq" id="WP_012582025.1">
    <property type="nucleotide sequence ID" value="NC_017537.1"/>
</dbReference>
<dbReference type="GO" id="GO:0032259">
    <property type="term" value="P:methylation"/>
    <property type="evidence" value="ECO:0007669"/>
    <property type="project" value="UniProtKB-KW"/>
</dbReference>
<proteinExistence type="inferred from homology"/>
<dbReference type="GO" id="GO:0009307">
    <property type="term" value="P:DNA restriction-modification system"/>
    <property type="evidence" value="ECO:0007669"/>
    <property type="project" value="UniProtKB-KW"/>
</dbReference>
<evidence type="ECO:0000313" key="9">
    <source>
        <dbReference type="Proteomes" id="UP000000486"/>
    </source>
</evidence>
<evidence type="ECO:0000256" key="5">
    <source>
        <dbReference type="ARBA" id="ARBA00022747"/>
    </source>
</evidence>
<dbReference type="SUPFAM" id="SSF53335">
    <property type="entry name" value="S-adenosyl-L-methionine-dependent methyltransferases"/>
    <property type="match status" value="1"/>
</dbReference>
<dbReference type="InterPro" id="IPR029063">
    <property type="entry name" value="SAM-dependent_MTases_sf"/>
</dbReference>
<dbReference type="GO" id="GO:0003677">
    <property type="term" value="F:DNA binding"/>
    <property type="evidence" value="ECO:0007669"/>
    <property type="project" value="TreeGrafter"/>
</dbReference>
<keyword evidence="4 6" id="KW-0949">S-adenosyl-L-methionine</keyword>
<dbReference type="PANTHER" id="PTHR10629:SF52">
    <property type="entry name" value="DNA (CYTOSINE-5)-METHYLTRANSFERASE 1"/>
    <property type="match status" value="1"/>
</dbReference>
<evidence type="ECO:0000313" key="8">
    <source>
        <dbReference type="EMBL" id="AEH91349.1"/>
    </source>
</evidence>
<dbReference type="PATRIC" id="fig|1030009.3.peg.335"/>
<accession>A0A0E0USQ5</accession>
<dbReference type="EC" id="2.1.1.37" evidence="1"/>
<dbReference type="Gene3D" id="3.90.120.10">
    <property type="entry name" value="DNA Methylase, subunit A, domain 2"/>
    <property type="match status" value="1"/>
</dbReference>
<keyword evidence="3 6" id="KW-0808">Transferase</keyword>
<evidence type="ECO:0000256" key="7">
    <source>
        <dbReference type="RuleBase" id="RU000416"/>
    </source>
</evidence>
<evidence type="ECO:0000256" key="1">
    <source>
        <dbReference type="ARBA" id="ARBA00011975"/>
    </source>
</evidence>
<dbReference type="HOGENOM" id="CLU_006958_2_1_9"/>
<dbReference type="PROSITE" id="PS51679">
    <property type="entry name" value="SAM_MT_C5"/>
    <property type="match status" value="1"/>
</dbReference>
<dbReference type="CDD" id="cd00315">
    <property type="entry name" value="Cyt_C5_DNA_methylase"/>
    <property type="match status" value="1"/>
</dbReference>
<dbReference type="Gene3D" id="3.40.50.150">
    <property type="entry name" value="Vaccinia Virus protein VP39"/>
    <property type="match status" value="1"/>
</dbReference>
<dbReference type="PRINTS" id="PR00105">
    <property type="entry name" value="C5METTRFRASE"/>
</dbReference>
<dbReference type="KEGG" id="lmq:LMM7_0343"/>
<evidence type="ECO:0000256" key="4">
    <source>
        <dbReference type="ARBA" id="ARBA00022691"/>
    </source>
</evidence>
<organism evidence="8 9">
    <name type="scientific">Listeria monocytogenes serotype 4a (strain M7)</name>
    <dbReference type="NCBI Taxonomy" id="1030009"/>
    <lineage>
        <taxon>Bacteria</taxon>
        <taxon>Bacillati</taxon>
        <taxon>Bacillota</taxon>
        <taxon>Bacilli</taxon>
        <taxon>Bacillales</taxon>
        <taxon>Listeriaceae</taxon>
        <taxon>Listeria</taxon>
    </lineage>
</organism>
<evidence type="ECO:0000256" key="6">
    <source>
        <dbReference type="PROSITE-ProRule" id="PRU01016"/>
    </source>
</evidence>
<dbReference type="GO" id="GO:0003886">
    <property type="term" value="F:DNA (cytosine-5-)-methyltransferase activity"/>
    <property type="evidence" value="ECO:0007669"/>
    <property type="project" value="UniProtKB-EC"/>
</dbReference>
<protein>
    <recommendedName>
        <fullName evidence="1">DNA (cytosine-5-)-methyltransferase</fullName>
        <ecNumber evidence="1">2.1.1.37</ecNumber>
    </recommendedName>
</protein>
<dbReference type="PROSITE" id="PS00095">
    <property type="entry name" value="C5_MTASE_2"/>
    <property type="match status" value="1"/>
</dbReference>
<dbReference type="Proteomes" id="UP000000486">
    <property type="component" value="Chromosome"/>
</dbReference>
<sequence length="411" mass="47117">MKNMITESKFTSSSTLSTQEIKKVLFSKIEDENKKIKNLSVPEIDYSNINYDNKKVNVVSLFSGAGGLDLGLELAGVYAKKEQKEQPLELLNNYPRYKEIRKESLFNIIYSNDMFKEANETYLANFQSNILKQELDIRKIPNFPKCELMIGGFPCPGFSAAGPRLIDDERNFLYIHFIRALMQSQPDFFVAENVKGLMTLAKGEVFNQVVQDFSSAGYKVKAFLVNSRDYGVPQLRERVFLIGTHETKQPNFEYILPPPTNGTKKGLLPFVTLRDSIFDLLDKPGDFYEGSFSSMYLSRNRKKTWEEQSFTIQASGRQAPLHPSGKPMEKLDKDIWKLVGNTNRRLSVKEIARIQTFPDWFEFSTGGNIKASKNHRLNQQYKQIGNAVPVKLAFEMLLPIAKYMNEQKNRC</sequence>
<feature type="active site" evidence="6">
    <location>
        <position position="155"/>
    </location>
</feature>
<evidence type="ECO:0000256" key="3">
    <source>
        <dbReference type="ARBA" id="ARBA00022679"/>
    </source>
</evidence>
<comment type="similarity">
    <text evidence="6 7">Belongs to the class I-like SAM-binding methyltransferase superfamily. C5-methyltransferase family.</text>
</comment>
<dbReference type="InterPro" id="IPR001525">
    <property type="entry name" value="C5_MeTfrase"/>
</dbReference>
<keyword evidence="2 6" id="KW-0489">Methyltransferase</keyword>